<dbReference type="EMBL" id="BARS01021926">
    <property type="protein sequence ID" value="GAG09209.1"/>
    <property type="molecule type" value="Genomic_DNA"/>
</dbReference>
<keyword evidence="2" id="KW-0274">FAD</keyword>
<keyword evidence="1" id="KW-0285">Flavoprotein</keyword>
<dbReference type="GO" id="GO:0071949">
    <property type="term" value="F:FAD binding"/>
    <property type="evidence" value="ECO:0007669"/>
    <property type="project" value="InterPro"/>
</dbReference>
<reference evidence="4" key="1">
    <citation type="journal article" date="2014" name="Front. Microbiol.">
        <title>High frequency of phylogenetically diverse reductive dehalogenase-homologous genes in deep subseafloor sedimentary metagenomes.</title>
        <authorList>
            <person name="Kawai M."/>
            <person name="Futagami T."/>
            <person name="Toyoda A."/>
            <person name="Takaki Y."/>
            <person name="Nishi S."/>
            <person name="Hori S."/>
            <person name="Arai W."/>
            <person name="Tsubouchi T."/>
            <person name="Morono Y."/>
            <person name="Uchiyama I."/>
            <person name="Ito T."/>
            <person name="Fujiyama A."/>
            <person name="Inagaki F."/>
            <person name="Takami H."/>
        </authorList>
    </citation>
    <scope>NUCLEOTIDE SEQUENCE</scope>
    <source>
        <strain evidence="4">Expedition CK06-06</strain>
    </source>
</reference>
<dbReference type="GO" id="GO:0003824">
    <property type="term" value="F:catalytic activity"/>
    <property type="evidence" value="ECO:0007669"/>
    <property type="project" value="InterPro"/>
</dbReference>
<name>X0UTM7_9ZZZZ</name>
<dbReference type="PANTHER" id="PTHR11748">
    <property type="entry name" value="D-LACTATE DEHYDROGENASE"/>
    <property type="match status" value="1"/>
</dbReference>
<evidence type="ECO:0000256" key="1">
    <source>
        <dbReference type="ARBA" id="ARBA00022630"/>
    </source>
</evidence>
<dbReference type="PROSITE" id="PS51387">
    <property type="entry name" value="FAD_PCMH"/>
    <property type="match status" value="1"/>
</dbReference>
<evidence type="ECO:0000259" key="3">
    <source>
        <dbReference type="PROSITE" id="PS51387"/>
    </source>
</evidence>
<dbReference type="AlphaFoldDB" id="X0UTM7"/>
<dbReference type="InterPro" id="IPR036318">
    <property type="entry name" value="FAD-bd_PCMH-like_sf"/>
</dbReference>
<dbReference type="SUPFAM" id="SSF55103">
    <property type="entry name" value="FAD-linked oxidases, C-terminal domain"/>
    <property type="match status" value="1"/>
</dbReference>
<evidence type="ECO:0000313" key="4">
    <source>
        <dbReference type="EMBL" id="GAG09209.1"/>
    </source>
</evidence>
<dbReference type="Pfam" id="PF01565">
    <property type="entry name" value="FAD_binding_4"/>
    <property type="match status" value="1"/>
</dbReference>
<dbReference type="InterPro" id="IPR016166">
    <property type="entry name" value="FAD-bd_PCMH"/>
</dbReference>
<feature type="non-terminal residue" evidence="4">
    <location>
        <position position="1"/>
    </location>
</feature>
<gene>
    <name evidence="4" type="ORF">S01H1_35124</name>
</gene>
<comment type="caution">
    <text evidence="4">The sequence shown here is derived from an EMBL/GenBank/DDBJ whole genome shotgun (WGS) entry which is preliminary data.</text>
</comment>
<proteinExistence type="predicted"/>
<feature type="non-terminal residue" evidence="4">
    <location>
        <position position="271"/>
    </location>
</feature>
<dbReference type="InterPro" id="IPR016164">
    <property type="entry name" value="FAD-linked_Oxase-like_C"/>
</dbReference>
<organism evidence="4">
    <name type="scientific">marine sediment metagenome</name>
    <dbReference type="NCBI Taxonomy" id="412755"/>
    <lineage>
        <taxon>unclassified sequences</taxon>
        <taxon>metagenomes</taxon>
        <taxon>ecological metagenomes</taxon>
    </lineage>
</organism>
<dbReference type="Gene3D" id="3.30.465.10">
    <property type="match status" value="1"/>
</dbReference>
<accession>X0UTM7</accession>
<protein>
    <recommendedName>
        <fullName evidence="3">FAD-binding PCMH-type domain-containing protein</fullName>
    </recommendedName>
</protein>
<dbReference type="SUPFAM" id="SSF56176">
    <property type="entry name" value="FAD-binding/transporter-associated domain-like"/>
    <property type="match status" value="1"/>
</dbReference>
<sequence>HPNLQAPIPDAPTSATVAGNVLIHGSGSLSQKYGHHAGMINGLEVVLPTGEITKFGSCAISEYWFSKAPIPDLIGLFTSSFGTMGIVTKVSIKLYPKPKKRDIIFGFTQDFDGLPNLMSKITFTEFAEDVMIGHSHTPSNMKDSCSVMVYITGNSTEEMDLKRNTIEKIFKENNTQAVPIQGQTRIYMMDHPQYTAAFAADWRKGGGFEYVGSFIPLEKIPEAFEKGVIISKKYGLVPSLLCRIIGSGHAVMFSVTFPFNRADPDDRKNAR</sequence>
<dbReference type="InterPro" id="IPR006094">
    <property type="entry name" value="Oxid_FAD_bind_N"/>
</dbReference>
<dbReference type="InterPro" id="IPR016169">
    <property type="entry name" value="FAD-bd_PCMH_sub2"/>
</dbReference>
<evidence type="ECO:0000256" key="2">
    <source>
        <dbReference type="ARBA" id="ARBA00022827"/>
    </source>
</evidence>
<feature type="domain" description="FAD-binding PCMH-type" evidence="3">
    <location>
        <begin position="1"/>
        <end position="97"/>
    </location>
</feature>